<sequence length="199" mass="21036">MGTPLSKPETHPPIPQRPEVGPCTPGRQDEAMLDAVPVVVATVFVLIAIAFVALPVVVIGGIWRTRARLRTWTPTTARLLRVSQSTRGSRDSRHSVLVGHYEYRDHMGATHQGSGDLGDQGMPVGTADPTVQVVYDPMDPERSMVASPATGAVGCLVATLVVFGLVGLMILGGAVVALTMDSPAPSSPSDPVTEWQVPR</sequence>
<dbReference type="AlphaFoldDB" id="A0A4P7IFZ3"/>
<reference evidence="3 4" key="1">
    <citation type="submission" date="2019-03" db="EMBL/GenBank/DDBJ databases">
        <title>Three New Species of Nocardioides, Nocardioides euryhalodurans sp. nov., Nocardioides seonyuensis sp. nov. and Nocardioides eburneoflavus sp. nov. Iolated from Soil.</title>
        <authorList>
            <person name="Roh S.G."/>
            <person name="Lee C."/>
            <person name="Kim M.-K."/>
            <person name="Kim S.B."/>
        </authorList>
    </citation>
    <scope>NUCLEOTIDE SEQUENCE [LARGE SCALE GENOMIC DNA]</scope>
    <source>
        <strain evidence="3 4">MMS17-SY207-3</strain>
    </source>
</reference>
<evidence type="ECO:0000313" key="3">
    <source>
        <dbReference type="EMBL" id="QBX56224.1"/>
    </source>
</evidence>
<dbReference type="Proteomes" id="UP000294853">
    <property type="component" value="Chromosome"/>
</dbReference>
<dbReference type="KEGG" id="nsn:EXE58_12585"/>
<proteinExistence type="predicted"/>
<organism evidence="3 4">
    <name type="scientific">Nocardioides seonyuensis</name>
    <dbReference type="NCBI Taxonomy" id="2518371"/>
    <lineage>
        <taxon>Bacteria</taxon>
        <taxon>Bacillati</taxon>
        <taxon>Actinomycetota</taxon>
        <taxon>Actinomycetes</taxon>
        <taxon>Propionibacteriales</taxon>
        <taxon>Nocardioidaceae</taxon>
        <taxon>Nocardioides</taxon>
    </lineage>
</organism>
<protein>
    <submittedName>
        <fullName evidence="3">DUF3592 domain-containing protein</fullName>
    </submittedName>
</protein>
<keyword evidence="2" id="KW-0472">Membrane</keyword>
<feature type="transmembrane region" description="Helical" evidence="2">
    <location>
        <begin position="35"/>
        <end position="63"/>
    </location>
</feature>
<feature type="region of interest" description="Disordered" evidence="1">
    <location>
        <begin position="1"/>
        <end position="26"/>
    </location>
</feature>
<feature type="transmembrane region" description="Helical" evidence="2">
    <location>
        <begin position="152"/>
        <end position="178"/>
    </location>
</feature>
<dbReference type="EMBL" id="CP038436">
    <property type="protein sequence ID" value="QBX56224.1"/>
    <property type="molecule type" value="Genomic_DNA"/>
</dbReference>
<accession>A0A4P7IFZ3</accession>
<keyword evidence="2" id="KW-1133">Transmembrane helix</keyword>
<evidence type="ECO:0000256" key="1">
    <source>
        <dbReference type="SAM" id="MobiDB-lite"/>
    </source>
</evidence>
<evidence type="ECO:0000313" key="4">
    <source>
        <dbReference type="Proteomes" id="UP000294853"/>
    </source>
</evidence>
<keyword evidence="4" id="KW-1185">Reference proteome</keyword>
<gene>
    <name evidence="3" type="ORF">EXE58_12585</name>
</gene>
<name>A0A4P7IFZ3_9ACTN</name>
<keyword evidence="2" id="KW-0812">Transmembrane</keyword>
<evidence type="ECO:0000256" key="2">
    <source>
        <dbReference type="SAM" id="Phobius"/>
    </source>
</evidence>